<evidence type="ECO:0008006" key="3">
    <source>
        <dbReference type="Google" id="ProtNLM"/>
    </source>
</evidence>
<evidence type="ECO:0000313" key="2">
    <source>
        <dbReference type="Proteomes" id="UP001259572"/>
    </source>
</evidence>
<protein>
    <recommendedName>
        <fullName evidence="3">Lactobin A/cerein 7B family class IIb bacteriocin</fullName>
    </recommendedName>
</protein>
<keyword evidence="2" id="KW-1185">Reference proteome</keyword>
<accession>A0ABU3QAR8</accession>
<dbReference type="EMBL" id="JAVUPU010000009">
    <property type="protein sequence ID" value="MDT9600464.1"/>
    <property type="molecule type" value="Genomic_DNA"/>
</dbReference>
<name>A0ABU3QAR8_9SPHN</name>
<comment type="caution">
    <text evidence="1">The sequence shown here is derived from an EMBL/GenBank/DDBJ whole genome shotgun (WGS) entry which is preliminary data.</text>
</comment>
<proteinExistence type="predicted"/>
<dbReference type="RefSeq" id="WP_315727659.1">
    <property type="nucleotide sequence ID" value="NZ_JAVUPU010000009.1"/>
</dbReference>
<sequence length="44" mass="4725">MKKVDIAEIPELTTSVGIHGSAKQKDVAGPVCFGIVVGYFMMKK</sequence>
<evidence type="ECO:0000313" key="1">
    <source>
        <dbReference type="EMBL" id="MDT9600464.1"/>
    </source>
</evidence>
<dbReference type="Proteomes" id="UP001259572">
    <property type="component" value="Unassembled WGS sequence"/>
</dbReference>
<reference evidence="1 2" key="1">
    <citation type="submission" date="2023-05" db="EMBL/GenBank/DDBJ databases">
        <authorList>
            <person name="Guo Y."/>
        </authorList>
    </citation>
    <scope>NUCLEOTIDE SEQUENCE [LARGE SCALE GENOMIC DNA]</scope>
    <source>
        <strain evidence="1 2">GR2756</strain>
    </source>
</reference>
<organism evidence="1 2">
    <name type="scientific">Sphingosinicella rhizophila</name>
    <dbReference type="NCBI Taxonomy" id="3050082"/>
    <lineage>
        <taxon>Bacteria</taxon>
        <taxon>Pseudomonadati</taxon>
        <taxon>Pseudomonadota</taxon>
        <taxon>Alphaproteobacteria</taxon>
        <taxon>Sphingomonadales</taxon>
        <taxon>Sphingosinicellaceae</taxon>
        <taxon>Sphingosinicella</taxon>
    </lineage>
</organism>
<gene>
    <name evidence="1" type="ORF">RQX22_16005</name>
</gene>